<dbReference type="EC" id="2.7.7.6" evidence="2 10"/>
<dbReference type="SUPFAM" id="SSF63562">
    <property type="entry name" value="RPB6/omega subunit-like"/>
    <property type="match status" value="1"/>
</dbReference>
<dbReference type="PATRIC" id="fig|1229783.3.peg.55"/>
<keyword evidence="7 10" id="KW-0804">Transcription</keyword>
<dbReference type="PANTHER" id="PTHR34476">
    <property type="entry name" value="DNA-DIRECTED RNA POLYMERASE SUBUNIT OMEGA"/>
    <property type="match status" value="1"/>
</dbReference>
<dbReference type="eggNOG" id="COG1758">
    <property type="taxonomic scope" value="Bacteria"/>
</dbReference>
<comment type="subunit">
    <text evidence="10">The RNAP catalytic core consists of 2 alpha, 1 beta, 1 beta' and 1 omega subunit. When a sigma factor is associated with the core the holoenzyme is formed, which can initiate transcription.</text>
</comment>
<comment type="caution">
    <text evidence="11">The sequence shown here is derived from an EMBL/GenBank/DDBJ whole genome shotgun (WGS) entry which is preliminary data.</text>
</comment>
<evidence type="ECO:0000256" key="4">
    <source>
        <dbReference type="ARBA" id="ARBA00022478"/>
    </source>
</evidence>
<evidence type="ECO:0000256" key="10">
    <source>
        <dbReference type="HAMAP-Rule" id="MF_00366"/>
    </source>
</evidence>
<evidence type="ECO:0000256" key="1">
    <source>
        <dbReference type="ARBA" id="ARBA00006711"/>
    </source>
</evidence>
<evidence type="ECO:0000256" key="6">
    <source>
        <dbReference type="ARBA" id="ARBA00022695"/>
    </source>
</evidence>
<dbReference type="PANTHER" id="PTHR34476:SF1">
    <property type="entry name" value="DNA-DIRECTED RNA POLYMERASE SUBUNIT OMEGA"/>
    <property type="match status" value="1"/>
</dbReference>
<comment type="similarity">
    <text evidence="1 10">Belongs to the RNA polymerase subunit omega family.</text>
</comment>
<comment type="catalytic activity">
    <reaction evidence="9 10">
        <text>RNA(n) + a ribonucleoside 5'-triphosphate = RNA(n+1) + diphosphate</text>
        <dbReference type="Rhea" id="RHEA:21248"/>
        <dbReference type="Rhea" id="RHEA-COMP:14527"/>
        <dbReference type="Rhea" id="RHEA-COMP:17342"/>
        <dbReference type="ChEBI" id="CHEBI:33019"/>
        <dbReference type="ChEBI" id="CHEBI:61557"/>
        <dbReference type="ChEBI" id="CHEBI:140395"/>
        <dbReference type="EC" id="2.7.7.6"/>
    </reaction>
</comment>
<evidence type="ECO:0000256" key="8">
    <source>
        <dbReference type="ARBA" id="ARBA00029924"/>
    </source>
</evidence>
<keyword evidence="6 10" id="KW-0548">Nucleotidyltransferase</keyword>
<dbReference type="AlphaFoldDB" id="K9B9L0"/>
<keyword evidence="12" id="KW-1185">Reference proteome</keyword>
<gene>
    <name evidence="10 11" type="primary">rpoZ</name>
    <name evidence="11" type="ORF">C273_00265</name>
</gene>
<keyword evidence="4 10" id="KW-0240">DNA-directed RNA polymerase</keyword>
<dbReference type="STRING" id="1229783.C273_00265"/>
<dbReference type="HAMAP" id="MF_00366">
    <property type="entry name" value="RNApol_bact_RpoZ"/>
    <property type="match status" value="1"/>
</dbReference>
<dbReference type="Pfam" id="PF01192">
    <property type="entry name" value="RNA_pol_Rpb6"/>
    <property type="match status" value="1"/>
</dbReference>
<sequence>MLYPPLNKLTEKVNSQYLIATTAAKRARELQEEPDDLLMDKYVTQKTVGRALEEIASGKIVPERKEVEEER</sequence>
<dbReference type="InterPro" id="IPR003716">
    <property type="entry name" value="DNA-dir_RNA_pol_omega"/>
</dbReference>
<evidence type="ECO:0000256" key="7">
    <source>
        <dbReference type="ARBA" id="ARBA00023163"/>
    </source>
</evidence>
<name>K9B9L0_9STAP</name>
<organism evidence="11 12">
    <name type="scientific">Staphylococcus massiliensis S46</name>
    <dbReference type="NCBI Taxonomy" id="1229783"/>
    <lineage>
        <taxon>Bacteria</taxon>
        <taxon>Bacillati</taxon>
        <taxon>Bacillota</taxon>
        <taxon>Bacilli</taxon>
        <taxon>Bacillales</taxon>
        <taxon>Staphylococcaceae</taxon>
        <taxon>Staphylococcus</taxon>
    </lineage>
</organism>
<evidence type="ECO:0000256" key="2">
    <source>
        <dbReference type="ARBA" id="ARBA00012418"/>
    </source>
</evidence>
<evidence type="ECO:0000256" key="9">
    <source>
        <dbReference type="ARBA" id="ARBA00048552"/>
    </source>
</evidence>
<dbReference type="Gene3D" id="3.90.940.10">
    <property type="match status" value="1"/>
</dbReference>
<dbReference type="GO" id="GO:0003677">
    <property type="term" value="F:DNA binding"/>
    <property type="evidence" value="ECO:0007669"/>
    <property type="project" value="UniProtKB-UniRule"/>
</dbReference>
<dbReference type="EMBL" id="AMSQ01000001">
    <property type="protein sequence ID" value="EKU50410.1"/>
    <property type="molecule type" value="Genomic_DNA"/>
</dbReference>
<keyword evidence="5 10" id="KW-0808">Transferase</keyword>
<reference evidence="11 12" key="1">
    <citation type="journal article" date="2013" name="Genome Announc.">
        <title>Genome Sequence of Staphylococcus massiliensis Strain S46, Isolated from the Surface of Healthy Human Skin.</title>
        <authorList>
            <person name="Srivastav R."/>
            <person name="Singh A."/>
            <person name="Jangir P.K."/>
            <person name="Kumari C."/>
            <person name="Muduli S."/>
            <person name="Sharma R."/>
        </authorList>
    </citation>
    <scope>NUCLEOTIDE SEQUENCE [LARGE SCALE GENOMIC DNA]</scope>
    <source>
        <strain evidence="11 12">S46</strain>
    </source>
</reference>
<evidence type="ECO:0000256" key="3">
    <source>
        <dbReference type="ARBA" id="ARBA00013725"/>
    </source>
</evidence>
<protein>
    <recommendedName>
        <fullName evidence="3 10">DNA-directed RNA polymerase subunit omega</fullName>
        <shortName evidence="10">RNAP omega subunit</shortName>
        <ecNumber evidence="2 10">2.7.7.6</ecNumber>
    </recommendedName>
    <alternativeName>
        <fullName evidence="10">RNA polymerase omega subunit</fullName>
    </alternativeName>
    <alternativeName>
        <fullName evidence="8 10">Transcriptase subunit omega</fullName>
    </alternativeName>
</protein>
<dbReference type="GO" id="GO:0003899">
    <property type="term" value="F:DNA-directed RNA polymerase activity"/>
    <property type="evidence" value="ECO:0007669"/>
    <property type="project" value="UniProtKB-UniRule"/>
</dbReference>
<evidence type="ECO:0000313" key="12">
    <source>
        <dbReference type="Proteomes" id="UP000009885"/>
    </source>
</evidence>
<dbReference type="InterPro" id="IPR006110">
    <property type="entry name" value="Pol_omega/Rpo6/RPB6"/>
</dbReference>
<dbReference type="SMART" id="SM01409">
    <property type="entry name" value="RNA_pol_Rpb6"/>
    <property type="match status" value="1"/>
</dbReference>
<proteinExistence type="inferred from homology"/>
<accession>K9B9L0</accession>
<dbReference type="GO" id="GO:0006351">
    <property type="term" value="P:DNA-templated transcription"/>
    <property type="evidence" value="ECO:0007669"/>
    <property type="project" value="UniProtKB-UniRule"/>
</dbReference>
<evidence type="ECO:0000256" key="5">
    <source>
        <dbReference type="ARBA" id="ARBA00022679"/>
    </source>
</evidence>
<dbReference type="OrthoDB" id="9815459at2"/>
<evidence type="ECO:0000313" key="11">
    <source>
        <dbReference type="EMBL" id="EKU50410.1"/>
    </source>
</evidence>
<dbReference type="InterPro" id="IPR036161">
    <property type="entry name" value="RPB6/omega-like_sf"/>
</dbReference>
<dbReference type="GO" id="GO:0000428">
    <property type="term" value="C:DNA-directed RNA polymerase complex"/>
    <property type="evidence" value="ECO:0007669"/>
    <property type="project" value="UniProtKB-KW"/>
</dbReference>
<dbReference type="RefSeq" id="WP_009381647.1">
    <property type="nucleotide sequence ID" value="NZ_AMSQ01000001.1"/>
</dbReference>
<dbReference type="NCBIfam" id="TIGR00690">
    <property type="entry name" value="rpoZ"/>
    <property type="match status" value="1"/>
</dbReference>
<dbReference type="Proteomes" id="UP000009885">
    <property type="component" value="Unassembled WGS sequence"/>
</dbReference>
<comment type="function">
    <text evidence="10">Promotes RNA polymerase assembly. Latches the N- and C-terminal regions of the beta' subunit thereby facilitating its interaction with the beta and alpha subunits.</text>
</comment>